<proteinExistence type="predicted"/>
<name>A0ACA9QWZ8_9GLOM</name>
<keyword evidence="2" id="KW-1185">Reference proteome</keyword>
<gene>
    <name evidence="1" type="ORF">ACOLOM_LOCUS13544</name>
</gene>
<accession>A0ACA9QWZ8</accession>
<evidence type="ECO:0000313" key="1">
    <source>
        <dbReference type="EMBL" id="CAG8767540.1"/>
    </source>
</evidence>
<feature type="non-terminal residue" evidence="1">
    <location>
        <position position="135"/>
    </location>
</feature>
<reference evidence="1" key="1">
    <citation type="submission" date="2021-06" db="EMBL/GenBank/DDBJ databases">
        <authorList>
            <person name="Kallberg Y."/>
            <person name="Tangrot J."/>
            <person name="Rosling A."/>
        </authorList>
    </citation>
    <scope>NUCLEOTIDE SEQUENCE</scope>
    <source>
        <strain evidence="1">CL356</strain>
    </source>
</reference>
<dbReference type="Proteomes" id="UP000789525">
    <property type="component" value="Unassembled WGS sequence"/>
</dbReference>
<protein>
    <submittedName>
        <fullName evidence="1">16072_t:CDS:1</fullName>
    </submittedName>
</protein>
<comment type="caution">
    <text evidence="1">The sequence shown here is derived from an EMBL/GenBank/DDBJ whole genome shotgun (WGS) entry which is preliminary data.</text>
</comment>
<evidence type="ECO:0000313" key="2">
    <source>
        <dbReference type="Proteomes" id="UP000789525"/>
    </source>
</evidence>
<organism evidence="1 2">
    <name type="scientific">Acaulospora colombiana</name>
    <dbReference type="NCBI Taxonomy" id="27376"/>
    <lineage>
        <taxon>Eukaryota</taxon>
        <taxon>Fungi</taxon>
        <taxon>Fungi incertae sedis</taxon>
        <taxon>Mucoromycota</taxon>
        <taxon>Glomeromycotina</taxon>
        <taxon>Glomeromycetes</taxon>
        <taxon>Diversisporales</taxon>
        <taxon>Acaulosporaceae</taxon>
        <taxon>Acaulospora</taxon>
    </lineage>
</organism>
<sequence length="135" mass="15913">MYELEQSSYPFTLDESTMVNGKVKYMNEIFRAFGNEKFEPEDTLEVIASASTYLNISFKRYVDIISMTVIHDFVERFSNQIEEKLIELYISNGDNCDVEELVRENHDISNLREELRIKEKHMKEILDSLVRFGVV</sequence>
<dbReference type="EMBL" id="CAJVPT010062791">
    <property type="protein sequence ID" value="CAG8767540.1"/>
    <property type="molecule type" value="Genomic_DNA"/>
</dbReference>